<feature type="transmembrane region" description="Helical" evidence="24">
    <location>
        <begin position="83"/>
        <end position="105"/>
    </location>
</feature>
<evidence type="ECO:0000313" key="26">
    <source>
        <dbReference type="Proteomes" id="UP000223596"/>
    </source>
</evidence>
<evidence type="ECO:0000256" key="8">
    <source>
        <dbReference type="ARBA" id="ARBA00022475"/>
    </source>
</evidence>
<keyword evidence="12 25" id="KW-0548">Nucleotidyltransferase</keyword>
<evidence type="ECO:0000256" key="22">
    <source>
        <dbReference type="ARBA" id="ARBA00032743"/>
    </source>
</evidence>
<keyword evidence="9" id="KW-0444">Lipid biosynthesis</keyword>
<comment type="similarity">
    <text evidence="5">Belongs to the CDS family.</text>
</comment>
<evidence type="ECO:0000256" key="13">
    <source>
        <dbReference type="ARBA" id="ARBA00022989"/>
    </source>
</evidence>
<feature type="transmembrane region" description="Helical" evidence="24">
    <location>
        <begin position="117"/>
        <end position="135"/>
    </location>
</feature>
<gene>
    <name evidence="25" type="ORF">M972_111272</name>
</gene>
<comment type="pathway">
    <text evidence="4">Lipid metabolism.</text>
</comment>
<keyword evidence="13 24" id="KW-1133">Transmembrane helix</keyword>
<dbReference type="Proteomes" id="UP000223596">
    <property type="component" value="Unassembled WGS sequence"/>
</dbReference>
<reference evidence="25 26" key="1">
    <citation type="submission" date="2017-09" db="EMBL/GenBank/DDBJ databases">
        <title>Evaluation of Pacific Biosciences Sequencing Technology to Finishing C. thermocellum Genome Sequences.</title>
        <authorList>
            <person name="Brown S."/>
        </authorList>
    </citation>
    <scope>NUCLEOTIDE SEQUENCE [LARGE SCALE GENOMIC DNA]</scope>
    <source>
        <strain evidence="25 26">AD2</strain>
    </source>
</reference>
<protein>
    <recommendedName>
        <fullName evidence="7">Phosphatidate cytidylyltransferase</fullName>
        <ecNumber evidence="6">2.7.7.41</ecNumber>
    </recommendedName>
    <alternativeName>
        <fullName evidence="20">CDP-DAG synthase</fullName>
    </alternativeName>
    <alternativeName>
        <fullName evidence="22">CDP-DG synthase</fullName>
    </alternativeName>
    <alternativeName>
        <fullName evidence="18">CDP-diacylglycerol synthase</fullName>
    </alternativeName>
    <alternativeName>
        <fullName evidence="21">CDP-diglyceride pyrophosphorylase</fullName>
    </alternativeName>
    <alternativeName>
        <fullName evidence="23">CDP-diglyceride synthase</fullName>
    </alternativeName>
    <alternativeName>
        <fullName evidence="19">CTP:phosphatidate cytidylyltransferase</fullName>
    </alternativeName>
</protein>
<accession>A0AB36TF03</accession>
<evidence type="ECO:0000256" key="15">
    <source>
        <dbReference type="ARBA" id="ARBA00023136"/>
    </source>
</evidence>
<comment type="caution">
    <text evidence="25">The sequence shown here is derived from an EMBL/GenBank/DDBJ whole genome shotgun (WGS) entry which is preliminary data.</text>
</comment>
<evidence type="ECO:0000256" key="20">
    <source>
        <dbReference type="ARBA" id="ARBA00032253"/>
    </source>
</evidence>
<evidence type="ECO:0000256" key="12">
    <source>
        <dbReference type="ARBA" id="ARBA00022695"/>
    </source>
</evidence>
<evidence type="ECO:0000256" key="9">
    <source>
        <dbReference type="ARBA" id="ARBA00022516"/>
    </source>
</evidence>
<feature type="transmembrane region" description="Helical" evidence="24">
    <location>
        <begin position="6"/>
        <end position="34"/>
    </location>
</feature>
<dbReference type="EC" id="2.7.7.41" evidence="6"/>
<organism evidence="25 26">
    <name type="scientific">Acetivibrio thermocellus AD2</name>
    <dbReference type="NCBI Taxonomy" id="1138384"/>
    <lineage>
        <taxon>Bacteria</taxon>
        <taxon>Bacillati</taxon>
        <taxon>Bacillota</taxon>
        <taxon>Clostridia</taxon>
        <taxon>Eubacteriales</taxon>
        <taxon>Oscillospiraceae</taxon>
        <taxon>Acetivibrio</taxon>
    </lineage>
</organism>
<sequence>MLKTRVISALVGVILLIAVVCSGQMVLGTAVFFVSMLAMYEYFRSLTNAGYRPVKAVGYISCAAVLFLSWSEVLKNSFFQQIISLKSLLFAVFAMIVVLFSFIIFLHGKYNIVDISLTFFGVFYITFLLSFIVLTRNLKSGFLFVWLIFIGAFSTDTMAYFSGLFFGKHKLMPAISPKKTVEGAIGGVIGCALATFLYGLYLNKSGSIEFIPYFHFFVMGILCGIISQIGDWAASAIKRYVKVKDFGSIMPGHGGALDRFDSILFTAPVVYFYLSWII</sequence>
<dbReference type="PANTHER" id="PTHR46382:SF1">
    <property type="entry name" value="PHOSPHATIDATE CYTIDYLYLTRANSFERASE"/>
    <property type="match status" value="1"/>
</dbReference>
<proteinExistence type="inferred from homology"/>
<keyword evidence="15 24" id="KW-0472">Membrane</keyword>
<comment type="subcellular location">
    <subcellularLocation>
        <location evidence="2">Cell membrane</location>
        <topology evidence="2">Multi-pass membrane protein</topology>
    </subcellularLocation>
</comment>
<dbReference type="PANTHER" id="PTHR46382">
    <property type="entry name" value="PHOSPHATIDATE CYTIDYLYLTRANSFERASE"/>
    <property type="match status" value="1"/>
</dbReference>
<evidence type="ECO:0000256" key="17">
    <source>
        <dbReference type="ARBA" id="ARBA00023264"/>
    </source>
</evidence>
<dbReference type="GO" id="GO:0005886">
    <property type="term" value="C:plasma membrane"/>
    <property type="evidence" value="ECO:0007669"/>
    <property type="project" value="UniProtKB-SubCell"/>
</dbReference>
<evidence type="ECO:0000256" key="2">
    <source>
        <dbReference type="ARBA" id="ARBA00004651"/>
    </source>
</evidence>
<comment type="catalytic activity">
    <reaction evidence="1">
        <text>a 1,2-diacyl-sn-glycero-3-phosphate + CTP + H(+) = a CDP-1,2-diacyl-sn-glycerol + diphosphate</text>
        <dbReference type="Rhea" id="RHEA:16229"/>
        <dbReference type="ChEBI" id="CHEBI:15378"/>
        <dbReference type="ChEBI" id="CHEBI:33019"/>
        <dbReference type="ChEBI" id="CHEBI:37563"/>
        <dbReference type="ChEBI" id="CHEBI:58332"/>
        <dbReference type="ChEBI" id="CHEBI:58608"/>
        <dbReference type="EC" id="2.7.7.41"/>
    </reaction>
</comment>
<dbReference type="RefSeq" id="WP_003515555.1">
    <property type="nucleotide sequence ID" value="NZ_CP013828.1"/>
</dbReference>
<feature type="transmembrane region" description="Helical" evidence="24">
    <location>
        <begin position="54"/>
        <end position="71"/>
    </location>
</feature>
<feature type="transmembrane region" description="Helical" evidence="24">
    <location>
        <begin position="141"/>
        <end position="161"/>
    </location>
</feature>
<dbReference type="EMBL" id="PDBW01000001">
    <property type="protein sequence ID" value="PFH02494.1"/>
    <property type="molecule type" value="Genomic_DNA"/>
</dbReference>
<evidence type="ECO:0000256" key="24">
    <source>
        <dbReference type="SAM" id="Phobius"/>
    </source>
</evidence>
<evidence type="ECO:0000256" key="11">
    <source>
        <dbReference type="ARBA" id="ARBA00022692"/>
    </source>
</evidence>
<comment type="pathway">
    <text evidence="3">Phospholipid metabolism; CDP-diacylglycerol biosynthesis; CDP-diacylglycerol from sn-glycerol 3-phosphate: step 3/3.</text>
</comment>
<evidence type="ECO:0000256" key="21">
    <source>
        <dbReference type="ARBA" id="ARBA00032396"/>
    </source>
</evidence>
<evidence type="ECO:0000256" key="6">
    <source>
        <dbReference type="ARBA" id="ARBA00012487"/>
    </source>
</evidence>
<keyword evidence="11 24" id="KW-0812">Transmembrane</keyword>
<dbReference type="GeneID" id="35805175"/>
<evidence type="ECO:0000256" key="14">
    <source>
        <dbReference type="ARBA" id="ARBA00023098"/>
    </source>
</evidence>
<dbReference type="GO" id="GO:0004605">
    <property type="term" value="F:phosphatidate cytidylyltransferase activity"/>
    <property type="evidence" value="ECO:0007669"/>
    <property type="project" value="UniProtKB-EC"/>
</dbReference>
<evidence type="ECO:0000256" key="4">
    <source>
        <dbReference type="ARBA" id="ARBA00005189"/>
    </source>
</evidence>
<evidence type="ECO:0000256" key="19">
    <source>
        <dbReference type="ARBA" id="ARBA00031825"/>
    </source>
</evidence>
<evidence type="ECO:0000313" key="25">
    <source>
        <dbReference type="EMBL" id="PFH02494.1"/>
    </source>
</evidence>
<evidence type="ECO:0000256" key="7">
    <source>
        <dbReference type="ARBA" id="ARBA00019373"/>
    </source>
</evidence>
<keyword evidence="17" id="KW-1208">Phospholipid metabolism</keyword>
<evidence type="ECO:0000256" key="18">
    <source>
        <dbReference type="ARBA" id="ARBA00029893"/>
    </source>
</evidence>
<dbReference type="Pfam" id="PF01148">
    <property type="entry name" value="CTP_transf_1"/>
    <property type="match status" value="1"/>
</dbReference>
<evidence type="ECO:0000256" key="5">
    <source>
        <dbReference type="ARBA" id="ARBA00010185"/>
    </source>
</evidence>
<evidence type="ECO:0000256" key="1">
    <source>
        <dbReference type="ARBA" id="ARBA00001698"/>
    </source>
</evidence>
<name>A0AB36TF03_ACETH</name>
<evidence type="ECO:0000256" key="10">
    <source>
        <dbReference type="ARBA" id="ARBA00022679"/>
    </source>
</evidence>
<keyword evidence="10" id="KW-0808">Transferase</keyword>
<feature type="transmembrane region" description="Helical" evidence="24">
    <location>
        <begin position="181"/>
        <end position="201"/>
    </location>
</feature>
<evidence type="ECO:0000256" key="16">
    <source>
        <dbReference type="ARBA" id="ARBA00023209"/>
    </source>
</evidence>
<keyword evidence="14" id="KW-0443">Lipid metabolism</keyword>
<keyword evidence="8" id="KW-1003">Cell membrane</keyword>
<dbReference type="AlphaFoldDB" id="A0AB36TF03"/>
<evidence type="ECO:0000256" key="23">
    <source>
        <dbReference type="ARBA" id="ARBA00033406"/>
    </source>
</evidence>
<evidence type="ECO:0000256" key="3">
    <source>
        <dbReference type="ARBA" id="ARBA00005119"/>
    </source>
</evidence>
<feature type="transmembrane region" description="Helical" evidence="24">
    <location>
        <begin position="213"/>
        <end position="234"/>
    </location>
</feature>
<dbReference type="GO" id="GO:0016024">
    <property type="term" value="P:CDP-diacylglycerol biosynthetic process"/>
    <property type="evidence" value="ECO:0007669"/>
    <property type="project" value="TreeGrafter"/>
</dbReference>
<keyword evidence="16" id="KW-0594">Phospholipid biosynthesis</keyword>